<dbReference type="OrthoDB" id="3027122at2759"/>
<dbReference type="SUPFAM" id="SSF52540">
    <property type="entry name" value="P-loop containing nucleoside triphosphate hydrolases"/>
    <property type="match status" value="1"/>
</dbReference>
<feature type="domain" description="NACHT" evidence="4">
    <location>
        <begin position="91"/>
        <end position="240"/>
    </location>
</feature>
<feature type="compositionally biased region" description="Polar residues" evidence="3">
    <location>
        <begin position="1309"/>
        <end position="1333"/>
    </location>
</feature>
<dbReference type="PROSITE" id="PS50837">
    <property type="entry name" value="NACHT"/>
    <property type="match status" value="1"/>
</dbReference>
<dbReference type="PANTHER" id="PTHR10039">
    <property type="entry name" value="AMELOGENIN"/>
    <property type="match status" value="1"/>
</dbReference>
<keyword evidence="1" id="KW-0677">Repeat</keyword>
<dbReference type="InterPro" id="IPR036322">
    <property type="entry name" value="WD40_repeat_dom_sf"/>
</dbReference>
<evidence type="ECO:0000313" key="6">
    <source>
        <dbReference type="Proteomes" id="UP000054549"/>
    </source>
</evidence>
<keyword evidence="2" id="KW-0853">WD repeat</keyword>
<feature type="compositionally biased region" description="Polar residues" evidence="3">
    <location>
        <begin position="1501"/>
        <end position="1510"/>
    </location>
</feature>
<proteinExistence type="predicted"/>
<feature type="repeat" description="WD" evidence="2">
    <location>
        <begin position="998"/>
        <end position="1039"/>
    </location>
</feature>
<dbReference type="HOGENOM" id="CLU_000288_6_19_1"/>
<feature type="compositionally biased region" description="Pro residues" evidence="3">
    <location>
        <begin position="1339"/>
        <end position="1365"/>
    </location>
</feature>
<dbReference type="InterPro" id="IPR001680">
    <property type="entry name" value="WD40_rpt"/>
</dbReference>
<protein>
    <recommendedName>
        <fullName evidence="4">NACHT domain-containing protein</fullName>
    </recommendedName>
</protein>
<keyword evidence="6" id="KW-1185">Reference proteome</keyword>
<dbReference type="Pfam" id="PF24883">
    <property type="entry name" value="NPHP3_N"/>
    <property type="match status" value="1"/>
</dbReference>
<sequence>MSKSTSNRAASFGNANFTGGGHAFGGNSTVNNYGPDANELKEHQLITTLPHAEAGRKVHERKKQSGPCFPQTREAILQTMKEWATNPKELGMYVLSGLAGIGKSTVAYTIAAWADEPERHLLGAEFFFSRDEADRRSADLFFTTIAYDLYFAKSKAFKRAIGEALVTKGRSTGSQLKQLDDLILDPLKPIKDHLPLTLIVVDALDECDYKDDARVVFDGLRKLVQALPSFKVILTTRPDALSNNVSTTEEGRKVFRLHDIEDDVVNEDIRIYLKYSLSAEQVKERLPDLTKQWNASDSQVERLIQASGKLFIMASTAVRYILDTFSYAPDSQMKELLDAFAQGRTPFDNLVDFYTIILRSAVPANCRNTRLVERYQAIVGTIALAQVPLSVHSISSLMDIDADQILVVLRQLQSVVSVADDIPRVYHKSFVDYITDSEKCKDINLRIDPTKRHTWIARRSWDSRAIYEQLAKDGISNEKLQEKIPLALQYACAYWDDHLNSAKIDDADLVKELEKFDKARVLLPWFEVLSLIGKLDSAPRAIRVALNVLKPTPSDLCQLLSDGLRFISKFYEIIERSALHTYYSALPFTPTDSLLYRRYIDEALHFKLHRGCNVIGTPNQWDALIANLRHGNLNGVVDNIQFSLDSTMLVSWNRGSPPYQKAMLKVWDAVTGTPISTIKGGSHSFAIANDFSTVARGTLTTSAEVFQAAIWSSWIAAGLSDGAVSLWDTRGSQDGKLIITASRYPIISSFGGLRYGHLEFSASGARLAYLSAKKGVVKLCDVIKGEFVADLDWGSDGFAFSRDGSRIVSWHTTVVKLWDCADGQPVGTIELKSRGADIFAIDFGFGADVAISDNGSLLAIDCITNVEVWGGNRGNLSRVVDLDLHNTLSLAFSPDDTLAITTKSDVKLYSIKNRSFLSTLSISSRHGLALSPDCTRFAAGHLDGTVSLSVIDSSSPSSNQQEPTALALSWNCSRLACGFRDGAVELWETDGLRRIAAHRHRQGGIVALGFRPDGMQFASGSNYGIINLWDGEDGTRRAELQYSHARDDGPSRLIGVEFSNSVLAAAGNYGINLWDCKTLDLIQIFDGDFTTLLSFSPDGALLAAASWYSITVFDVTGNRYIGDFENAGRDMGTIGFLSDNSQLVLWEREASDSKLDFLTLDLVSKKAIPGASFEKLIQLPEMPLWHGVPVWANKEGKQYYLEALFSQHDDPVPVLWIPRELAVLKWVQRRSMIAIQCKDGRVVLLRLPATATGTAARAGYDGNLSYGRSTAAAALPYGQNTHVPTALVRNEVREEVGGFTSGEFGSGSQRPSPSSHGHETYTTATPPIPSQRQESPVPARAPRPPSPQRRESPPPPQCGESPLPPQCRESPAPARAPRPRPRPPQRRESPAPARAPRPRPRPPQRRESPVPARAPPPPSPQRRESPIPARAPPPPSPQRRESPPPPQRRESPPPPQHRESPAPARAPRPRPRPPQRRESPTPAPSALDLNEPAASTHYLLQRQSIPTRSQYRAPPDTEVSAGHMPSRPASPPHTEEDPSKQGHHCTDIGSV</sequence>
<feature type="compositionally biased region" description="Basic and acidic residues" evidence="3">
    <location>
        <begin position="1438"/>
        <end position="1460"/>
    </location>
</feature>
<dbReference type="SUPFAM" id="SSF50978">
    <property type="entry name" value="WD40 repeat-like"/>
    <property type="match status" value="1"/>
</dbReference>
<dbReference type="Gene3D" id="2.130.10.10">
    <property type="entry name" value="YVTN repeat-like/Quinoprotein amine dehydrogenase"/>
    <property type="match status" value="3"/>
</dbReference>
<dbReference type="EMBL" id="KN818452">
    <property type="protein sequence ID" value="KIL56045.1"/>
    <property type="molecule type" value="Genomic_DNA"/>
</dbReference>
<evidence type="ECO:0000256" key="3">
    <source>
        <dbReference type="SAM" id="MobiDB-lite"/>
    </source>
</evidence>
<feature type="compositionally biased region" description="Basic and acidic residues" evidence="3">
    <location>
        <begin position="1533"/>
        <end position="1551"/>
    </location>
</feature>
<feature type="compositionally biased region" description="Low complexity" evidence="3">
    <location>
        <begin position="1298"/>
        <end position="1308"/>
    </location>
</feature>
<organism evidence="5 6">
    <name type="scientific">Amanita muscaria (strain Koide BX008)</name>
    <dbReference type="NCBI Taxonomy" id="946122"/>
    <lineage>
        <taxon>Eukaryota</taxon>
        <taxon>Fungi</taxon>
        <taxon>Dikarya</taxon>
        <taxon>Basidiomycota</taxon>
        <taxon>Agaricomycotina</taxon>
        <taxon>Agaricomycetes</taxon>
        <taxon>Agaricomycetidae</taxon>
        <taxon>Agaricales</taxon>
        <taxon>Pluteineae</taxon>
        <taxon>Amanitaceae</taxon>
        <taxon>Amanita</taxon>
    </lineage>
</organism>
<evidence type="ECO:0000256" key="1">
    <source>
        <dbReference type="ARBA" id="ARBA00022737"/>
    </source>
</evidence>
<dbReference type="InterPro" id="IPR056884">
    <property type="entry name" value="NPHP3-like_N"/>
</dbReference>
<dbReference type="Pfam" id="PF00400">
    <property type="entry name" value="WD40"/>
    <property type="match status" value="1"/>
</dbReference>
<dbReference type="InterPro" id="IPR011044">
    <property type="entry name" value="Quino_amine_DH_bsu"/>
</dbReference>
<accession>A0A0C2S084</accession>
<dbReference type="SMART" id="SM00320">
    <property type="entry name" value="WD40"/>
    <property type="match status" value="7"/>
</dbReference>
<name>A0A0C2S084_AMAMK</name>
<evidence type="ECO:0000256" key="2">
    <source>
        <dbReference type="PROSITE-ProRule" id="PRU00221"/>
    </source>
</evidence>
<dbReference type="InterPro" id="IPR015943">
    <property type="entry name" value="WD40/YVTN_repeat-like_dom_sf"/>
</dbReference>
<feature type="region of interest" description="Disordered" evidence="3">
    <location>
        <begin position="1298"/>
        <end position="1551"/>
    </location>
</feature>
<dbReference type="STRING" id="946122.A0A0C2S084"/>
<dbReference type="Proteomes" id="UP000054549">
    <property type="component" value="Unassembled WGS sequence"/>
</dbReference>
<gene>
    <name evidence="5" type="ORF">M378DRAFT_17436</name>
</gene>
<evidence type="ECO:0000259" key="4">
    <source>
        <dbReference type="PROSITE" id="PS50837"/>
    </source>
</evidence>
<dbReference type="InterPro" id="IPR007111">
    <property type="entry name" value="NACHT_NTPase"/>
</dbReference>
<evidence type="ECO:0000313" key="5">
    <source>
        <dbReference type="EMBL" id="KIL56045.1"/>
    </source>
</evidence>
<dbReference type="PRINTS" id="PR01217">
    <property type="entry name" value="PRICHEXTENSN"/>
</dbReference>
<dbReference type="PANTHER" id="PTHR10039:SF14">
    <property type="entry name" value="NACHT DOMAIN-CONTAINING PROTEIN"/>
    <property type="match status" value="1"/>
</dbReference>
<dbReference type="Gene3D" id="3.40.50.300">
    <property type="entry name" value="P-loop containing nucleotide triphosphate hydrolases"/>
    <property type="match status" value="1"/>
</dbReference>
<reference evidence="5 6" key="1">
    <citation type="submission" date="2014-04" db="EMBL/GenBank/DDBJ databases">
        <title>Evolutionary Origins and Diversification of the Mycorrhizal Mutualists.</title>
        <authorList>
            <consortium name="DOE Joint Genome Institute"/>
            <consortium name="Mycorrhizal Genomics Consortium"/>
            <person name="Kohler A."/>
            <person name="Kuo A."/>
            <person name="Nagy L.G."/>
            <person name="Floudas D."/>
            <person name="Copeland A."/>
            <person name="Barry K.W."/>
            <person name="Cichocki N."/>
            <person name="Veneault-Fourrey C."/>
            <person name="LaButti K."/>
            <person name="Lindquist E.A."/>
            <person name="Lipzen A."/>
            <person name="Lundell T."/>
            <person name="Morin E."/>
            <person name="Murat C."/>
            <person name="Riley R."/>
            <person name="Ohm R."/>
            <person name="Sun H."/>
            <person name="Tunlid A."/>
            <person name="Henrissat B."/>
            <person name="Grigoriev I.V."/>
            <person name="Hibbett D.S."/>
            <person name="Martin F."/>
        </authorList>
    </citation>
    <scope>NUCLEOTIDE SEQUENCE [LARGE SCALE GENOMIC DNA]</scope>
    <source>
        <strain evidence="5 6">Koide BX008</strain>
    </source>
</reference>
<dbReference type="InParanoid" id="A0A0C2S084"/>
<dbReference type="SUPFAM" id="SSF50969">
    <property type="entry name" value="YVTN repeat-like/Quinoprotein amine dehydrogenase"/>
    <property type="match status" value="1"/>
</dbReference>
<dbReference type="PROSITE" id="PS50082">
    <property type="entry name" value="WD_REPEATS_2"/>
    <property type="match status" value="1"/>
</dbReference>
<dbReference type="InterPro" id="IPR027417">
    <property type="entry name" value="P-loop_NTPase"/>
</dbReference>